<dbReference type="GO" id="GO:0005634">
    <property type="term" value="C:nucleus"/>
    <property type="evidence" value="ECO:0007669"/>
    <property type="project" value="TreeGrafter"/>
</dbReference>
<dbReference type="SUPFAM" id="SSF57701">
    <property type="entry name" value="Zn2/Cys6 DNA-binding domain"/>
    <property type="match status" value="1"/>
</dbReference>
<keyword evidence="2" id="KW-0805">Transcription regulation</keyword>
<dbReference type="InterPro" id="IPR036864">
    <property type="entry name" value="Zn2-C6_fun-type_DNA-bd_sf"/>
</dbReference>
<name>A0A420XWN8_9PEZI</name>
<dbReference type="GO" id="GO:0000435">
    <property type="term" value="P:positive regulation of transcription from RNA polymerase II promoter by galactose"/>
    <property type="evidence" value="ECO:0007669"/>
    <property type="project" value="TreeGrafter"/>
</dbReference>
<keyword evidence="3" id="KW-0804">Transcription</keyword>
<protein>
    <recommendedName>
        <fullName evidence="5">Zn(2)-C6 fungal-type domain-containing protein</fullName>
    </recommendedName>
</protein>
<accession>A0A420XWN8</accession>
<dbReference type="SMART" id="SM00906">
    <property type="entry name" value="Fungal_trans"/>
    <property type="match status" value="1"/>
</dbReference>
<sequence length="875" mass="96504">MTRPKVPDEKRQRTAQACDSCKRRKQKCNGLKPCSTCVKRHLTCVYTGTQGVSEYFPHESPDMPNKRRHVDATPPESQLALPEHTLAGPPMDIGSSAVQSQILTQTGGALHQVGEITPPWEDQKAESQLPKLRMQDTELPNGTNSSVSFLSPYDSTHRKLTDNDMDIRSRHSTVSGPDEEAEVYSMNRMLKDPAGRSLYVGESATLSYLQLIRRCVQLAAGTSPFTDDPASHQLLEVRVALPPDTRLPHHLLPPSETGRVLADAFFTNTMGLIDVFDKKWFEGSMETCYTDPLRVDTCTICLLYLVFAIGLVLANPAPNTEEATIIDRMRSDTSTEWAEMFYRSAKLLGDPVSGFEDSDLWSIQALILMSVYMLTISKRNAAYAYYGMAIRSAFSLGIHRKESLRAVPVQQQELRRRLWKTLFVLDRFLSASLGRPTAISEDDCSEELLYQADATSHQAKDAPGPAVQVVHAEGLKAVVRSSQSIGIILKKVYSKRKISTALAQELTQRSRQLSGKLHSELHWKKADSHLIPGHGIAILHANLFQIHSTLLLTRPFFLYLIHKTQAAQRSGETTSSSSYNRTKLGKFAQACVQASYNTVFLVERAFRDNFLSPRNPFVLYFLFAASLIVLSNEFFGLFAVQSPNQTYETTIENAIRIMKHCAETDPQAKRLLYILNAFRDVVSEHAQRVASRDSSIGATLISSTPSSTFDPMATLPGITYDNTGRAHSIHFEVASFNERKLPPMARHHSLAALSVPSLTDPMTVQVDTSLAMSSITPPNSNSASLEYYRTITTPTSTETAVDALGDTAVIDFDSFWPWVNGTGMTMPSVPAAAGFATNPMAGGSGFGGFTMNSAGGSEGNEFNGNIPMFPSSNFV</sequence>
<reference evidence="6 7" key="1">
    <citation type="submission" date="2018-08" db="EMBL/GenBank/DDBJ databases">
        <title>Draft genome of the lignicolous fungus Coniochaeta pulveracea.</title>
        <authorList>
            <person name="Borstlap C.J."/>
            <person name="De Witt R.N."/>
            <person name="Botha A."/>
            <person name="Volschenk H."/>
        </authorList>
    </citation>
    <scope>NUCLEOTIDE SEQUENCE [LARGE SCALE GENOMIC DNA]</scope>
    <source>
        <strain evidence="6 7">CAB683</strain>
    </source>
</reference>
<dbReference type="PROSITE" id="PS00463">
    <property type="entry name" value="ZN2_CY6_FUNGAL_1"/>
    <property type="match status" value="1"/>
</dbReference>
<dbReference type="Gene3D" id="4.10.240.10">
    <property type="entry name" value="Zn(2)-C6 fungal-type DNA-binding domain"/>
    <property type="match status" value="1"/>
</dbReference>
<dbReference type="InterPro" id="IPR051127">
    <property type="entry name" value="Fungal_SecMet_Regulators"/>
</dbReference>
<proteinExistence type="predicted"/>
<dbReference type="GO" id="GO:0000978">
    <property type="term" value="F:RNA polymerase II cis-regulatory region sequence-specific DNA binding"/>
    <property type="evidence" value="ECO:0007669"/>
    <property type="project" value="TreeGrafter"/>
</dbReference>
<evidence type="ECO:0000259" key="5">
    <source>
        <dbReference type="PROSITE" id="PS50048"/>
    </source>
</evidence>
<evidence type="ECO:0000313" key="7">
    <source>
        <dbReference type="Proteomes" id="UP000275385"/>
    </source>
</evidence>
<evidence type="ECO:0000256" key="1">
    <source>
        <dbReference type="ARBA" id="ARBA00022723"/>
    </source>
</evidence>
<dbReference type="Pfam" id="PF00172">
    <property type="entry name" value="Zn_clus"/>
    <property type="match status" value="1"/>
</dbReference>
<dbReference type="OrthoDB" id="4064873at2759"/>
<dbReference type="InterPro" id="IPR001138">
    <property type="entry name" value="Zn2Cys6_DnaBD"/>
</dbReference>
<dbReference type="PROSITE" id="PS50048">
    <property type="entry name" value="ZN2_CY6_FUNGAL_2"/>
    <property type="match status" value="1"/>
</dbReference>
<dbReference type="AlphaFoldDB" id="A0A420XWN8"/>
<evidence type="ECO:0000256" key="2">
    <source>
        <dbReference type="ARBA" id="ARBA00023015"/>
    </source>
</evidence>
<dbReference type="PANTHER" id="PTHR47424">
    <property type="entry name" value="REGULATORY PROTEIN GAL4"/>
    <property type="match status" value="1"/>
</dbReference>
<feature type="domain" description="Zn(2)-C6 fungal-type" evidence="5">
    <location>
        <begin position="17"/>
        <end position="46"/>
    </location>
</feature>
<dbReference type="GO" id="GO:0008270">
    <property type="term" value="F:zinc ion binding"/>
    <property type="evidence" value="ECO:0007669"/>
    <property type="project" value="InterPro"/>
</dbReference>
<keyword evidence="4" id="KW-0539">Nucleus</keyword>
<evidence type="ECO:0000313" key="6">
    <source>
        <dbReference type="EMBL" id="RKU40061.1"/>
    </source>
</evidence>
<keyword evidence="7" id="KW-1185">Reference proteome</keyword>
<dbReference type="Pfam" id="PF04082">
    <property type="entry name" value="Fungal_trans"/>
    <property type="match status" value="1"/>
</dbReference>
<dbReference type="CDD" id="cd12148">
    <property type="entry name" value="fungal_TF_MHR"/>
    <property type="match status" value="1"/>
</dbReference>
<dbReference type="GO" id="GO:0000981">
    <property type="term" value="F:DNA-binding transcription factor activity, RNA polymerase II-specific"/>
    <property type="evidence" value="ECO:0007669"/>
    <property type="project" value="InterPro"/>
</dbReference>
<organism evidence="6 7">
    <name type="scientific">Coniochaeta pulveracea</name>
    <dbReference type="NCBI Taxonomy" id="177199"/>
    <lineage>
        <taxon>Eukaryota</taxon>
        <taxon>Fungi</taxon>
        <taxon>Dikarya</taxon>
        <taxon>Ascomycota</taxon>
        <taxon>Pezizomycotina</taxon>
        <taxon>Sordariomycetes</taxon>
        <taxon>Sordariomycetidae</taxon>
        <taxon>Coniochaetales</taxon>
        <taxon>Coniochaetaceae</taxon>
        <taxon>Coniochaeta</taxon>
    </lineage>
</organism>
<comment type="caution">
    <text evidence="6">The sequence shown here is derived from an EMBL/GenBank/DDBJ whole genome shotgun (WGS) entry which is preliminary data.</text>
</comment>
<evidence type="ECO:0000256" key="4">
    <source>
        <dbReference type="ARBA" id="ARBA00023242"/>
    </source>
</evidence>
<dbReference type="STRING" id="177199.A0A420XWN8"/>
<dbReference type="InterPro" id="IPR007219">
    <property type="entry name" value="XnlR_reg_dom"/>
</dbReference>
<dbReference type="SMART" id="SM00066">
    <property type="entry name" value="GAL4"/>
    <property type="match status" value="1"/>
</dbReference>
<keyword evidence="1" id="KW-0479">Metal-binding</keyword>
<dbReference type="EMBL" id="QVQW01000123">
    <property type="protein sequence ID" value="RKU40061.1"/>
    <property type="molecule type" value="Genomic_DNA"/>
</dbReference>
<dbReference type="Proteomes" id="UP000275385">
    <property type="component" value="Unassembled WGS sequence"/>
</dbReference>
<gene>
    <name evidence="6" type="ORF">DL546_000525</name>
</gene>
<dbReference type="PANTHER" id="PTHR47424:SF9">
    <property type="entry name" value="TAH-2"/>
    <property type="match status" value="1"/>
</dbReference>
<dbReference type="GO" id="GO:0006351">
    <property type="term" value="P:DNA-templated transcription"/>
    <property type="evidence" value="ECO:0007669"/>
    <property type="project" value="InterPro"/>
</dbReference>
<evidence type="ECO:0000256" key="3">
    <source>
        <dbReference type="ARBA" id="ARBA00023163"/>
    </source>
</evidence>
<dbReference type="CDD" id="cd00067">
    <property type="entry name" value="GAL4"/>
    <property type="match status" value="1"/>
</dbReference>